<feature type="region of interest" description="Disordered" evidence="1">
    <location>
        <begin position="22"/>
        <end position="42"/>
    </location>
</feature>
<organism evidence="2 3">
    <name type="scientific">Sorangium cellulosum</name>
    <name type="common">Polyangium cellulosum</name>
    <dbReference type="NCBI Taxonomy" id="56"/>
    <lineage>
        <taxon>Bacteria</taxon>
        <taxon>Pseudomonadati</taxon>
        <taxon>Myxococcota</taxon>
        <taxon>Polyangia</taxon>
        <taxon>Polyangiales</taxon>
        <taxon>Polyangiaceae</taxon>
        <taxon>Sorangium</taxon>
    </lineage>
</organism>
<dbReference type="AlphaFoldDB" id="A0A150RFE3"/>
<evidence type="ECO:0000256" key="1">
    <source>
        <dbReference type="SAM" id="MobiDB-lite"/>
    </source>
</evidence>
<proteinExistence type="predicted"/>
<reference evidence="2 3" key="1">
    <citation type="submission" date="2014-02" db="EMBL/GenBank/DDBJ databases">
        <title>The small core and large imbalanced accessory genome model reveals a collaborative survival strategy of Sorangium cellulosum strains in nature.</title>
        <authorList>
            <person name="Han K."/>
            <person name="Peng R."/>
            <person name="Blom J."/>
            <person name="Li Y.-Z."/>
        </authorList>
    </citation>
    <scope>NUCLEOTIDE SEQUENCE [LARGE SCALE GENOMIC DNA]</scope>
    <source>
        <strain evidence="2 3">So0149</strain>
    </source>
</reference>
<comment type="caution">
    <text evidence="2">The sequence shown here is derived from an EMBL/GenBank/DDBJ whole genome shotgun (WGS) entry which is preliminary data.</text>
</comment>
<dbReference type="EMBL" id="JEMC01003725">
    <property type="protein sequence ID" value="KYF78999.1"/>
    <property type="molecule type" value="Genomic_DNA"/>
</dbReference>
<dbReference type="Proteomes" id="UP000075515">
    <property type="component" value="Unassembled WGS sequence"/>
</dbReference>
<evidence type="ECO:0000313" key="2">
    <source>
        <dbReference type="EMBL" id="KYF78999.1"/>
    </source>
</evidence>
<evidence type="ECO:0000313" key="3">
    <source>
        <dbReference type="Proteomes" id="UP000075515"/>
    </source>
</evidence>
<accession>A0A150RFE3</accession>
<feature type="compositionally biased region" description="Low complexity" evidence="1">
    <location>
        <begin position="22"/>
        <end position="40"/>
    </location>
</feature>
<sequence length="76" mass="8015">MMASRRVLMSVESGVVMIGSFAAPAPSRQPSPSGARAASGERPWTTWAAGGVEHDIFGELAERHKAPRQRSPRGAG</sequence>
<protein>
    <submittedName>
        <fullName evidence="2">Uncharacterized protein</fullName>
    </submittedName>
</protein>
<gene>
    <name evidence="2" type="ORF">BE18_44520</name>
</gene>
<name>A0A150RFE3_SORCE</name>